<accession>A0A501W6C0</accession>
<evidence type="ECO:0000313" key="4">
    <source>
        <dbReference type="EMBL" id="TPE43644.1"/>
    </source>
</evidence>
<organism evidence="4 5">
    <name type="scientific">Pontibacter mangrovi</name>
    <dbReference type="NCBI Taxonomy" id="2589816"/>
    <lineage>
        <taxon>Bacteria</taxon>
        <taxon>Pseudomonadati</taxon>
        <taxon>Bacteroidota</taxon>
        <taxon>Cytophagia</taxon>
        <taxon>Cytophagales</taxon>
        <taxon>Hymenobacteraceae</taxon>
        <taxon>Pontibacter</taxon>
    </lineage>
</organism>
<dbReference type="Proteomes" id="UP000316727">
    <property type="component" value="Unassembled WGS sequence"/>
</dbReference>
<dbReference type="OrthoDB" id="850980at2"/>
<name>A0A501W6C0_9BACT</name>
<dbReference type="InterPro" id="IPR012347">
    <property type="entry name" value="Ferritin-like"/>
</dbReference>
<keyword evidence="2" id="KW-0732">Signal</keyword>
<feature type="signal peptide" evidence="2">
    <location>
        <begin position="1"/>
        <end position="24"/>
    </location>
</feature>
<evidence type="ECO:0000256" key="2">
    <source>
        <dbReference type="SAM" id="SignalP"/>
    </source>
</evidence>
<dbReference type="EMBL" id="VFRQ01000006">
    <property type="protein sequence ID" value="TPE43644.1"/>
    <property type="molecule type" value="Genomic_DNA"/>
</dbReference>
<evidence type="ECO:0000256" key="1">
    <source>
        <dbReference type="SAM" id="Coils"/>
    </source>
</evidence>
<gene>
    <name evidence="4" type="ORF">FJM65_12895</name>
</gene>
<feature type="chain" id="PRO_5021223604" evidence="2">
    <location>
        <begin position="25"/>
        <end position="205"/>
    </location>
</feature>
<sequence>MKKTMIAVACAAGLLCLASCNDNAGSDNQATDTTGSATVAATDSTITDKNKELLAFAARNNMLQVELGKLAAAQGATDQVKAYGQDLVDWYTAKQEELQELAQQYGVTLPQQLEDEQTEHLNDLKEAKPEDFNKAYWDNVTDAQEEAIDELEDNLKDVDEASATTFSLWARNALKELRAQYEQAKANEVDLKNEDAGISESINQE</sequence>
<feature type="coiled-coil region" evidence="1">
    <location>
        <begin position="141"/>
        <end position="194"/>
    </location>
</feature>
<protein>
    <submittedName>
        <fullName evidence="4">DUF4142 domain-containing protein</fullName>
    </submittedName>
</protein>
<dbReference type="Pfam" id="PF13628">
    <property type="entry name" value="DUF4142"/>
    <property type="match status" value="1"/>
</dbReference>
<keyword evidence="1" id="KW-0175">Coiled coil</keyword>
<dbReference type="Gene3D" id="1.20.1260.10">
    <property type="match status" value="1"/>
</dbReference>
<dbReference type="AlphaFoldDB" id="A0A501W6C0"/>
<proteinExistence type="predicted"/>
<dbReference type="PANTHER" id="PTHR38593:SF1">
    <property type="entry name" value="BLR2558 PROTEIN"/>
    <property type="match status" value="1"/>
</dbReference>
<evidence type="ECO:0000259" key="3">
    <source>
        <dbReference type="Pfam" id="PF13628"/>
    </source>
</evidence>
<dbReference type="InterPro" id="IPR025419">
    <property type="entry name" value="DUF4142"/>
</dbReference>
<comment type="caution">
    <text evidence="4">The sequence shown here is derived from an EMBL/GenBank/DDBJ whole genome shotgun (WGS) entry which is preliminary data.</text>
</comment>
<dbReference type="PANTHER" id="PTHR38593">
    <property type="entry name" value="BLR2558 PROTEIN"/>
    <property type="match status" value="1"/>
</dbReference>
<feature type="domain" description="DUF4142" evidence="3">
    <location>
        <begin position="50"/>
        <end position="186"/>
    </location>
</feature>
<evidence type="ECO:0000313" key="5">
    <source>
        <dbReference type="Proteomes" id="UP000316727"/>
    </source>
</evidence>
<reference evidence="4 5" key="1">
    <citation type="submission" date="2019-06" db="EMBL/GenBank/DDBJ databases">
        <title>A novel bacterium of genus Pontibacter, isolated from marine sediment.</title>
        <authorList>
            <person name="Huang H."/>
            <person name="Mo K."/>
            <person name="Hu Y."/>
        </authorList>
    </citation>
    <scope>NUCLEOTIDE SEQUENCE [LARGE SCALE GENOMIC DNA]</scope>
    <source>
        <strain evidence="4 5">HB172049</strain>
    </source>
</reference>
<keyword evidence="5" id="KW-1185">Reference proteome</keyword>
<dbReference type="RefSeq" id="WP_140621947.1">
    <property type="nucleotide sequence ID" value="NZ_VFRQ01000006.1"/>
</dbReference>